<dbReference type="AlphaFoldDB" id="A0AAD0W610"/>
<dbReference type="Pfam" id="PF00440">
    <property type="entry name" value="TetR_N"/>
    <property type="match status" value="1"/>
</dbReference>
<proteinExistence type="predicted"/>
<dbReference type="InterPro" id="IPR009057">
    <property type="entry name" value="Homeodomain-like_sf"/>
</dbReference>
<reference evidence="4 5" key="1">
    <citation type="submission" date="2018-08" db="EMBL/GenBank/DDBJ databases">
        <title>Whole Genome Sequences of Two Pseudoalteromonas piscicida Strains, DE1-A and DE2-A, which Exhibit Strong Antibacterial Activity against Vibrio vulnificus.</title>
        <authorList>
            <person name="Richards G.P."/>
            <person name="Needleman D.S."/>
            <person name="Watson M.A."/>
            <person name="Polson S.W."/>
        </authorList>
    </citation>
    <scope>NUCLEOTIDE SEQUENCE [LARGE SCALE GENOMIC DNA]</scope>
    <source>
        <strain evidence="4 5">DE2-A</strain>
    </source>
</reference>
<dbReference type="Proteomes" id="UP000258102">
    <property type="component" value="Chromosome 1"/>
</dbReference>
<dbReference type="Gene3D" id="1.10.357.10">
    <property type="entry name" value="Tetracycline Repressor, domain 2"/>
    <property type="match status" value="1"/>
</dbReference>
<organism evidence="4 5">
    <name type="scientific">Pseudoalteromonas piscicida</name>
    <dbReference type="NCBI Taxonomy" id="43662"/>
    <lineage>
        <taxon>Bacteria</taxon>
        <taxon>Pseudomonadati</taxon>
        <taxon>Pseudomonadota</taxon>
        <taxon>Gammaproteobacteria</taxon>
        <taxon>Alteromonadales</taxon>
        <taxon>Pseudoalteromonadaceae</taxon>
        <taxon>Pseudoalteromonas</taxon>
    </lineage>
</organism>
<feature type="domain" description="HTH tetR-type" evidence="3">
    <location>
        <begin position="5"/>
        <end position="65"/>
    </location>
</feature>
<keyword evidence="1 2" id="KW-0238">DNA-binding</keyword>
<evidence type="ECO:0000259" key="3">
    <source>
        <dbReference type="PROSITE" id="PS50977"/>
    </source>
</evidence>
<feature type="DNA-binding region" description="H-T-H motif" evidence="2">
    <location>
        <begin position="28"/>
        <end position="47"/>
    </location>
</feature>
<dbReference type="InterPro" id="IPR001647">
    <property type="entry name" value="HTH_TetR"/>
</dbReference>
<dbReference type="SUPFAM" id="SSF46689">
    <property type="entry name" value="Homeodomain-like"/>
    <property type="match status" value="1"/>
</dbReference>
<dbReference type="Pfam" id="PF13972">
    <property type="entry name" value="TetR"/>
    <property type="match status" value="1"/>
</dbReference>
<accession>A0AAD0W610</accession>
<evidence type="ECO:0000256" key="2">
    <source>
        <dbReference type="PROSITE-ProRule" id="PRU00335"/>
    </source>
</evidence>
<dbReference type="PANTHER" id="PTHR43479:SF12">
    <property type="entry name" value="TRANSCRIPTIONAL REGULATORY PROTEIN"/>
    <property type="match status" value="1"/>
</dbReference>
<dbReference type="EMBL" id="CP031761">
    <property type="protein sequence ID" value="AXR03483.1"/>
    <property type="molecule type" value="Genomic_DNA"/>
</dbReference>
<sequence>MENRNEYQGKIIRTSIALFNLHGERAITTNHIASSLGISPGNLYYHFKNKEDIIRQIFALYSEHLNTHFKPLEQHNEPLEQLTQYLDSLFDLMWRYHFFYDNLTDILARDDELKKNYIAFQSRLLEQVKAVVIGLRDTGVITIDDDDAKELAHMLKMTVSFWTPYVKARRMTGVLEQQDIYNGIVKVLMIFKPYATPMSAPKVAQLQQHYQALAEASLPSIA</sequence>
<evidence type="ECO:0000313" key="5">
    <source>
        <dbReference type="Proteomes" id="UP000258102"/>
    </source>
</evidence>
<dbReference type="InterPro" id="IPR025722">
    <property type="entry name" value="TetR"/>
</dbReference>
<evidence type="ECO:0000313" key="4">
    <source>
        <dbReference type="EMBL" id="AXR03483.1"/>
    </source>
</evidence>
<evidence type="ECO:0000256" key="1">
    <source>
        <dbReference type="ARBA" id="ARBA00023125"/>
    </source>
</evidence>
<dbReference type="InterPro" id="IPR050624">
    <property type="entry name" value="HTH-type_Tx_Regulator"/>
</dbReference>
<dbReference type="PANTHER" id="PTHR43479">
    <property type="entry name" value="ACREF/ENVCD OPERON REPRESSOR-RELATED"/>
    <property type="match status" value="1"/>
</dbReference>
<protein>
    <submittedName>
        <fullName evidence="4">TetR/AcrR family transcriptional regulator</fullName>
    </submittedName>
</protein>
<dbReference type="GO" id="GO:0003677">
    <property type="term" value="F:DNA binding"/>
    <property type="evidence" value="ECO:0007669"/>
    <property type="project" value="UniProtKB-UniRule"/>
</dbReference>
<name>A0AAD0W610_PSEO7</name>
<gene>
    <name evidence="4" type="ORF">D0511_16440</name>
</gene>
<dbReference type="PRINTS" id="PR00455">
    <property type="entry name" value="HTHTETR"/>
</dbReference>
<dbReference type="PROSITE" id="PS50977">
    <property type="entry name" value="HTH_TETR_2"/>
    <property type="match status" value="1"/>
</dbReference>